<feature type="region of interest" description="Disordered" evidence="1">
    <location>
        <begin position="101"/>
        <end position="120"/>
    </location>
</feature>
<dbReference type="RefSeq" id="WP_075031707.1">
    <property type="nucleotide sequence ID" value="NZ_FONR01000019.1"/>
</dbReference>
<reference evidence="3 4" key="1">
    <citation type="submission" date="2016-10" db="EMBL/GenBank/DDBJ databases">
        <authorList>
            <person name="de Groot N.N."/>
        </authorList>
    </citation>
    <scope>NUCLEOTIDE SEQUENCE [LARGE SCALE GENOMIC DNA]</scope>
    <source>
        <strain evidence="3 4">OK461</strain>
    </source>
</reference>
<keyword evidence="2" id="KW-0472">Membrane</keyword>
<accession>A0A1I2R7N4</accession>
<evidence type="ECO:0000313" key="4">
    <source>
        <dbReference type="Proteomes" id="UP000181942"/>
    </source>
</evidence>
<protein>
    <submittedName>
        <fullName evidence="3">Uncharacterized protein</fullName>
    </submittedName>
</protein>
<organism evidence="3 4">
    <name type="scientific">Streptomyces mirabilis</name>
    <dbReference type="NCBI Taxonomy" id="68239"/>
    <lineage>
        <taxon>Bacteria</taxon>
        <taxon>Bacillati</taxon>
        <taxon>Actinomycetota</taxon>
        <taxon>Actinomycetes</taxon>
        <taxon>Kitasatosporales</taxon>
        <taxon>Streptomycetaceae</taxon>
        <taxon>Streptomyces</taxon>
    </lineage>
</organism>
<dbReference type="Proteomes" id="UP000181942">
    <property type="component" value="Unassembled WGS sequence"/>
</dbReference>
<sequence length="178" mass="19741">MASRASSEVPAFGTPAHIPALPKLGTTWYKRGALYWLCRARTTVFLLIVMAMVCFFSISLYQGFRSEMPATVRTVCDWAQVVASCVALVWGWVKQRRGHREGLLHPPTPEQTRQAKRDHNRRAPGLVAAGRGLVILAAPVMPAFAGYIVGWLVAWLTVREYPSEVGARRWLQEHGAAG</sequence>
<feature type="transmembrane region" description="Helical" evidence="2">
    <location>
        <begin position="126"/>
        <end position="154"/>
    </location>
</feature>
<feature type="transmembrane region" description="Helical" evidence="2">
    <location>
        <begin position="70"/>
        <end position="93"/>
    </location>
</feature>
<dbReference type="AlphaFoldDB" id="A0A1I2R7N4"/>
<keyword evidence="2" id="KW-1133">Transmembrane helix</keyword>
<evidence type="ECO:0000256" key="2">
    <source>
        <dbReference type="SAM" id="Phobius"/>
    </source>
</evidence>
<name>A0A1I2R7N4_9ACTN</name>
<gene>
    <name evidence="3" type="ORF">SAMN02787118_11983</name>
</gene>
<dbReference type="OrthoDB" id="4317542at2"/>
<evidence type="ECO:0000313" key="3">
    <source>
        <dbReference type="EMBL" id="SFG35529.1"/>
    </source>
</evidence>
<feature type="transmembrane region" description="Helical" evidence="2">
    <location>
        <begin position="44"/>
        <end position="64"/>
    </location>
</feature>
<dbReference type="EMBL" id="FONR01000019">
    <property type="protein sequence ID" value="SFG35529.1"/>
    <property type="molecule type" value="Genomic_DNA"/>
</dbReference>
<proteinExistence type="predicted"/>
<evidence type="ECO:0000256" key="1">
    <source>
        <dbReference type="SAM" id="MobiDB-lite"/>
    </source>
</evidence>
<keyword evidence="2" id="KW-0812">Transmembrane</keyword>